<evidence type="ECO:0000256" key="10">
    <source>
        <dbReference type="ARBA" id="ARBA00022839"/>
    </source>
</evidence>
<organism evidence="20 21">
    <name type="scientific">Belliella marina</name>
    <dbReference type="NCBI Taxonomy" id="1644146"/>
    <lineage>
        <taxon>Bacteria</taxon>
        <taxon>Pseudomonadati</taxon>
        <taxon>Bacteroidota</taxon>
        <taxon>Cytophagia</taxon>
        <taxon>Cytophagales</taxon>
        <taxon>Cyclobacteriaceae</taxon>
        <taxon>Belliella</taxon>
    </lineage>
</organism>
<feature type="domain" description="5'-3' exonuclease" evidence="18">
    <location>
        <begin position="7"/>
        <end position="268"/>
    </location>
</feature>
<dbReference type="SMART" id="SM00474">
    <property type="entry name" value="35EXOc"/>
    <property type="match status" value="1"/>
</dbReference>
<dbReference type="CDD" id="cd06139">
    <property type="entry name" value="DNA_polA_I_Ecoli_like_exo"/>
    <property type="match status" value="1"/>
</dbReference>
<keyword evidence="11 16" id="KW-0239">DNA-directed DNA polymerase</keyword>
<dbReference type="Pfam" id="PF00476">
    <property type="entry name" value="DNA_pol_A"/>
    <property type="match status" value="1"/>
</dbReference>
<dbReference type="NCBIfam" id="TIGR00593">
    <property type="entry name" value="pola"/>
    <property type="match status" value="1"/>
</dbReference>
<dbReference type="SUPFAM" id="SSF53098">
    <property type="entry name" value="Ribonuclease H-like"/>
    <property type="match status" value="1"/>
</dbReference>
<dbReference type="SMART" id="SM00482">
    <property type="entry name" value="POLAc"/>
    <property type="match status" value="1"/>
</dbReference>
<dbReference type="Gene3D" id="1.20.1060.10">
    <property type="entry name" value="Taq DNA Polymerase, Chain T, domain 4"/>
    <property type="match status" value="1"/>
</dbReference>
<dbReference type="GO" id="GO:0003887">
    <property type="term" value="F:DNA-directed DNA polymerase activity"/>
    <property type="evidence" value="ECO:0007669"/>
    <property type="project" value="UniProtKB-EC"/>
</dbReference>
<gene>
    <name evidence="16 20" type="primary">polA</name>
    <name evidence="20" type="ORF">ACFSKL_13025</name>
</gene>
<dbReference type="InterPro" id="IPR019760">
    <property type="entry name" value="DNA-dir_DNA_pol_A_CS"/>
</dbReference>
<keyword evidence="12 16" id="KW-0238">DNA-binding</keyword>
<comment type="similarity">
    <text evidence="1 16">Belongs to the DNA polymerase type-A family.</text>
</comment>
<dbReference type="EC" id="2.7.7.7" evidence="2 15"/>
<evidence type="ECO:0000256" key="16">
    <source>
        <dbReference type="RuleBase" id="RU004460"/>
    </source>
</evidence>
<dbReference type="InterPro" id="IPR020045">
    <property type="entry name" value="DNA_polI_H3TH"/>
</dbReference>
<comment type="catalytic activity">
    <reaction evidence="14 16">
        <text>DNA(n) + a 2'-deoxyribonucleoside 5'-triphosphate = DNA(n+1) + diphosphate</text>
        <dbReference type="Rhea" id="RHEA:22508"/>
        <dbReference type="Rhea" id="RHEA-COMP:17339"/>
        <dbReference type="Rhea" id="RHEA-COMP:17340"/>
        <dbReference type="ChEBI" id="CHEBI:33019"/>
        <dbReference type="ChEBI" id="CHEBI:61560"/>
        <dbReference type="ChEBI" id="CHEBI:173112"/>
        <dbReference type="EC" id="2.7.7.7"/>
    </reaction>
</comment>
<reference evidence="21" key="1">
    <citation type="journal article" date="2019" name="Int. J. Syst. Evol. Microbiol.">
        <title>The Global Catalogue of Microorganisms (GCM) 10K type strain sequencing project: providing services to taxonomists for standard genome sequencing and annotation.</title>
        <authorList>
            <consortium name="The Broad Institute Genomics Platform"/>
            <consortium name="The Broad Institute Genome Sequencing Center for Infectious Disease"/>
            <person name="Wu L."/>
            <person name="Ma J."/>
        </authorList>
    </citation>
    <scope>NUCLEOTIDE SEQUENCE [LARGE SCALE GENOMIC DNA]</scope>
    <source>
        <strain evidence="21">CGMCC 1.15180</strain>
    </source>
</reference>
<dbReference type="InterPro" id="IPR008918">
    <property type="entry name" value="HhH2"/>
</dbReference>
<accession>A0ABW4VM36</accession>
<evidence type="ECO:0000256" key="11">
    <source>
        <dbReference type="ARBA" id="ARBA00022932"/>
    </source>
</evidence>
<dbReference type="SUPFAM" id="SSF56672">
    <property type="entry name" value="DNA/RNA polymerases"/>
    <property type="match status" value="1"/>
</dbReference>
<keyword evidence="4 16" id="KW-0808">Transferase</keyword>
<dbReference type="InterPro" id="IPR018320">
    <property type="entry name" value="DNA_polymerase_1"/>
</dbReference>
<evidence type="ECO:0000259" key="19">
    <source>
        <dbReference type="SMART" id="SM00482"/>
    </source>
</evidence>
<dbReference type="Pfam" id="PF02739">
    <property type="entry name" value="5_3_exonuc_N"/>
    <property type="match status" value="1"/>
</dbReference>
<evidence type="ECO:0000313" key="20">
    <source>
        <dbReference type="EMBL" id="MFD2035719.1"/>
    </source>
</evidence>
<dbReference type="SUPFAM" id="SSF88723">
    <property type="entry name" value="PIN domain-like"/>
    <property type="match status" value="1"/>
</dbReference>
<evidence type="ECO:0000256" key="1">
    <source>
        <dbReference type="ARBA" id="ARBA00007705"/>
    </source>
</evidence>
<feature type="domain" description="3'-5' exonuclease" evidence="17">
    <location>
        <begin position="347"/>
        <end position="528"/>
    </location>
</feature>
<dbReference type="InterPro" id="IPR002421">
    <property type="entry name" value="5-3_exonuclease"/>
</dbReference>
<dbReference type="InterPro" id="IPR043502">
    <property type="entry name" value="DNA/RNA_pol_sf"/>
</dbReference>
<dbReference type="NCBIfam" id="NF004397">
    <property type="entry name" value="PRK05755.1"/>
    <property type="match status" value="1"/>
</dbReference>
<dbReference type="SMART" id="SM00475">
    <property type="entry name" value="53EXOc"/>
    <property type="match status" value="1"/>
</dbReference>
<evidence type="ECO:0000256" key="14">
    <source>
        <dbReference type="ARBA" id="ARBA00049244"/>
    </source>
</evidence>
<evidence type="ECO:0000256" key="15">
    <source>
        <dbReference type="NCBIfam" id="TIGR00593"/>
    </source>
</evidence>
<evidence type="ECO:0000256" key="8">
    <source>
        <dbReference type="ARBA" id="ARBA00022763"/>
    </source>
</evidence>
<evidence type="ECO:0000256" key="4">
    <source>
        <dbReference type="ARBA" id="ARBA00022679"/>
    </source>
</evidence>
<proteinExistence type="inferred from homology"/>
<dbReference type="Gene3D" id="3.40.50.1010">
    <property type="entry name" value="5'-nuclease"/>
    <property type="match status" value="1"/>
</dbReference>
<evidence type="ECO:0000256" key="5">
    <source>
        <dbReference type="ARBA" id="ARBA00022695"/>
    </source>
</evidence>
<keyword evidence="8 16" id="KW-0227">DNA damage</keyword>
<evidence type="ECO:0000259" key="18">
    <source>
        <dbReference type="SMART" id="SM00475"/>
    </source>
</evidence>
<dbReference type="InterPro" id="IPR029060">
    <property type="entry name" value="PIN-like_dom_sf"/>
</dbReference>
<evidence type="ECO:0000256" key="6">
    <source>
        <dbReference type="ARBA" id="ARBA00022705"/>
    </source>
</evidence>
<dbReference type="RefSeq" id="WP_376886652.1">
    <property type="nucleotide sequence ID" value="NZ_JBHUHR010000038.1"/>
</dbReference>
<evidence type="ECO:0000256" key="12">
    <source>
        <dbReference type="ARBA" id="ARBA00023125"/>
    </source>
</evidence>
<keyword evidence="13 16" id="KW-0234">DNA repair</keyword>
<dbReference type="InterPro" id="IPR012337">
    <property type="entry name" value="RNaseH-like_sf"/>
</dbReference>
<dbReference type="PRINTS" id="PR00868">
    <property type="entry name" value="DNAPOLI"/>
</dbReference>
<evidence type="ECO:0000256" key="9">
    <source>
        <dbReference type="ARBA" id="ARBA00022801"/>
    </source>
</evidence>
<evidence type="ECO:0000256" key="7">
    <source>
        <dbReference type="ARBA" id="ARBA00022722"/>
    </source>
</evidence>
<name>A0ABW4VM36_9BACT</name>
<feature type="domain" description="DNA-directed DNA polymerase family A palm" evidence="19">
    <location>
        <begin position="697"/>
        <end position="904"/>
    </location>
</feature>
<dbReference type="InterPro" id="IPR001098">
    <property type="entry name" value="DNA-dir_DNA_pol_A_palm_dom"/>
</dbReference>
<protein>
    <recommendedName>
        <fullName evidence="3 15">DNA polymerase I</fullName>
        <ecNumber evidence="2 15">2.7.7.7</ecNumber>
    </recommendedName>
</protein>
<dbReference type="PROSITE" id="PS00447">
    <property type="entry name" value="DNA_POLYMERASE_A"/>
    <property type="match status" value="1"/>
</dbReference>
<dbReference type="PANTHER" id="PTHR10133">
    <property type="entry name" value="DNA POLYMERASE I"/>
    <property type="match status" value="1"/>
</dbReference>
<dbReference type="CDD" id="cd08637">
    <property type="entry name" value="DNA_pol_A_pol_I_C"/>
    <property type="match status" value="1"/>
</dbReference>
<evidence type="ECO:0000256" key="2">
    <source>
        <dbReference type="ARBA" id="ARBA00012417"/>
    </source>
</evidence>
<comment type="function">
    <text evidence="16">In addition to polymerase activity, this DNA polymerase exhibits 3'-5' and 5'-3' exonuclease activity.</text>
</comment>
<dbReference type="InterPro" id="IPR036279">
    <property type="entry name" value="5-3_exonuclease_C_sf"/>
</dbReference>
<keyword evidence="10 16" id="KW-0269">Exonuclease</keyword>
<keyword evidence="21" id="KW-1185">Reference proteome</keyword>
<dbReference type="Gene3D" id="3.30.70.370">
    <property type="match status" value="1"/>
</dbReference>
<evidence type="ECO:0000256" key="3">
    <source>
        <dbReference type="ARBA" id="ARBA00020311"/>
    </source>
</evidence>
<keyword evidence="6 16" id="KW-0235">DNA replication</keyword>
<dbReference type="InterPro" id="IPR002562">
    <property type="entry name" value="3'-5'_exonuclease_dom"/>
</dbReference>
<dbReference type="InterPro" id="IPR020046">
    <property type="entry name" value="5-3_exonucl_a-hlix_arch_N"/>
</dbReference>
<dbReference type="Pfam" id="PF01367">
    <property type="entry name" value="5_3_exonuc"/>
    <property type="match status" value="1"/>
</dbReference>
<evidence type="ECO:0000256" key="13">
    <source>
        <dbReference type="ARBA" id="ARBA00023204"/>
    </source>
</evidence>
<dbReference type="InterPro" id="IPR002298">
    <property type="entry name" value="DNA_polymerase_A"/>
</dbReference>
<evidence type="ECO:0000259" key="17">
    <source>
        <dbReference type="SMART" id="SM00474"/>
    </source>
</evidence>
<dbReference type="CDD" id="cd09859">
    <property type="entry name" value="PIN_53EXO"/>
    <property type="match status" value="1"/>
</dbReference>
<dbReference type="PANTHER" id="PTHR10133:SF27">
    <property type="entry name" value="DNA POLYMERASE NU"/>
    <property type="match status" value="1"/>
</dbReference>
<dbReference type="EMBL" id="JBHUHR010000038">
    <property type="protein sequence ID" value="MFD2035719.1"/>
    <property type="molecule type" value="Genomic_DNA"/>
</dbReference>
<dbReference type="SUPFAM" id="SSF47807">
    <property type="entry name" value="5' to 3' exonuclease, C-terminal subdomain"/>
    <property type="match status" value="1"/>
</dbReference>
<dbReference type="CDD" id="cd09898">
    <property type="entry name" value="H3TH_53EXO"/>
    <property type="match status" value="1"/>
</dbReference>
<dbReference type="Gene3D" id="1.10.150.20">
    <property type="entry name" value="5' to 3' exonuclease, C-terminal subdomain"/>
    <property type="match status" value="2"/>
</dbReference>
<dbReference type="InterPro" id="IPR036397">
    <property type="entry name" value="RNaseH_sf"/>
</dbReference>
<dbReference type="Proteomes" id="UP001597361">
    <property type="component" value="Unassembled WGS sequence"/>
</dbReference>
<dbReference type="SMART" id="SM00279">
    <property type="entry name" value="HhH2"/>
    <property type="match status" value="1"/>
</dbReference>
<keyword evidence="9 16" id="KW-0378">Hydrolase</keyword>
<comment type="caution">
    <text evidence="20">The sequence shown here is derived from an EMBL/GenBank/DDBJ whole genome shotgun (WGS) entry which is preliminary data.</text>
</comment>
<dbReference type="Gene3D" id="3.30.420.10">
    <property type="entry name" value="Ribonuclease H-like superfamily/Ribonuclease H"/>
    <property type="match status" value="1"/>
</dbReference>
<evidence type="ECO:0000313" key="21">
    <source>
        <dbReference type="Proteomes" id="UP001597361"/>
    </source>
</evidence>
<keyword evidence="7" id="KW-0540">Nuclease</keyword>
<sequence length="940" mass="106042">MSSKGDKKLFLLDAMALIYRAHFAFSKNPRINSKGLNTGIMLGFTNTLLEVLEKEKPTHIAVAFDTKAPTFRHVQFEAYKANRQAQPEDIEIGIPWVKQIVEAFDIPILELDGFEADDIIGTIAKKAERTSFQVFMMTPDKDYGQLVEEHIFLYKPAFMGNAVDVMGPKEVCAKWDIENVDQVRDILGLMGDAVDNIPGIPGIGEKTAVKLLKAYGSIEELLKNTHELKGKQKENVENFGQQGLLSKELATISLDVPVAFDETALKYNGPKEEQLKALFAELEFRTLTQRVFGEAIKKPKIKVSEQLGLFTGPAPLEEENEPEVSVEENPLPAIQLHDNILTSAHDYHLVDGEAAIKELIGYLELQEEFCFDTETTSLNPNEAELVGLSFAYIVGEAFYIPFPADQKEAIEKLELFRSVFENKNITKIGQNVKYDILVLKNYGMEVKGKLYDTMLAHYLIEPEGKHSMDWLAQQYLNYKPVSIESLIGKKGKNQGNMRDVEIDEVAAYAGEDADITLKLKQTFDPMIKENALEKLLHEVENPLINVLAAMEFEGVKIDTDSLAELSGVLEEESKAIEKRVYELAGEEFNLASPKQLGEILFVKLALDPKAKKTKTGQFATGEEVLSKMAGEHEIASAILEYRQMVKLKSTYVDALPTMINPKTGRIHTTYNQFVAATGRLSSINPNLQNIPIRTERGREIRKAFVPRDENHVILAADYSQIELRIMAAFSKDESMIEAFRNGRDIHATTAAKIFQVPLEEVTSDMRRKAKTANFGIIYGISVFGLSQRLRIPRSESKEIIDSYFKEFSAVKEYMDNSIEKARKHEYVETILGRRRYLRDINSRNQTMRGFAERNAINAPIQGSAADMIKVAMIQVHDWMIQENLKSKMILQVHDELVFDAHKDEVELLKKEIPRIMSNAVKIAVPLEVEVGLGKDWLEAH</sequence>
<keyword evidence="5 16" id="KW-0548">Nucleotidyltransferase</keyword>
<dbReference type="Pfam" id="PF01612">
    <property type="entry name" value="DNA_pol_A_exo1"/>
    <property type="match status" value="1"/>
</dbReference>